<dbReference type="EMBL" id="JADYXP020000008">
    <property type="protein sequence ID" value="KAL0117957.1"/>
    <property type="molecule type" value="Genomic_DNA"/>
</dbReference>
<accession>A0AAW2FVK6</accession>
<protein>
    <submittedName>
        <fullName evidence="1">Uncharacterized protein</fullName>
    </submittedName>
</protein>
<dbReference type="Proteomes" id="UP001430953">
    <property type="component" value="Unassembled WGS sequence"/>
</dbReference>
<sequence>MQLMNANAALDANHLFPFKICMRRVSIVTLPSFKVNARIISLCARCTAQSSDHLSLSPQPAINVVGRVSSTGAAGSRTSHQLILALRS</sequence>
<name>A0AAW2FVK6_9HYME</name>
<organism evidence="1 2">
    <name type="scientific">Cardiocondyla obscurior</name>
    <dbReference type="NCBI Taxonomy" id="286306"/>
    <lineage>
        <taxon>Eukaryota</taxon>
        <taxon>Metazoa</taxon>
        <taxon>Ecdysozoa</taxon>
        <taxon>Arthropoda</taxon>
        <taxon>Hexapoda</taxon>
        <taxon>Insecta</taxon>
        <taxon>Pterygota</taxon>
        <taxon>Neoptera</taxon>
        <taxon>Endopterygota</taxon>
        <taxon>Hymenoptera</taxon>
        <taxon>Apocrita</taxon>
        <taxon>Aculeata</taxon>
        <taxon>Formicoidea</taxon>
        <taxon>Formicidae</taxon>
        <taxon>Myrmicinae</taxon>
        <taxon>Cardiocondyla</taxon>
    </lineage>
</organism>
<dbReference type="AlphaFoldDB" id="A0AAW2FVK6"/>
<proteinExistence type="predicted"/>
<keyword evidence="2" id="KW-1185">Reference proteome</keyword>
<reference evidence="1 2" key="1">
    <citation type="submission" date="2023-03" db="EMBL/GenBank/DDBJ databases">
        <title>High recombination rates correlate with genetic variation in Cardiocondyla obscurior ants.</title>
        <authorList>
            <person name="Errbii M."/>
        </authorList>
    </citation>
    <scope>NUCLEOTIDE SEQUENCE [LARGE SCALE GENOMIC DNA]</scope>
    <source>
        <strain evidence="1">Alpha-2009</strain>
        <tissue evidence="1">Whole body</tissue>
    </source>
</reference>
<gene>
    <name evidence="1" type="ORF">PUN28_008969</name>
</gene>
<comment type="caution">
    <text evidence="1">The sequence shown here is derived from an EMBL/GenBank/DDBJ whole genome shotgun (WGS) entry which is preliminary data.</text>
</comment>
<evidence type="ECO:0000313" key="1">
    <source>
        <dbReference type="EMBL" id="KAL0117957.1"/>
    </source>
</evidence>
<evidence type="ECO:0000313" key="2">
    <source>
        <dbReference type="Proteomes" id="UP001430953"/>
    </source>
</evidence>